<protein>
    <submittedName>
        <fullName evidence="2">Plasmid stabilization protein</fullName>
    </submittedName>
</protein>
<dbReference type="AlphaFoldDB" id="A0A120FRF8"/>
<dbReference type="InterPro" id="IPR007712">
    <property type="entry name" value="RelE/ParE_toxin"/>
</dbReference>
<reference evidence="2 3" key="1">
    <citation type="submission" date="2015-11" db="EMBL/GenBank/DDBJ databases">
        <title>Draft Genome Sequence of the Strain BR 10423 (Rhizobium sp.) isolated from nodules of Mimosa pudica.</title>
        <authorList>
            <person name="Barauna A.C."/>
            <person name="Zilli J.E."/>
            <person name="Simoes-Araujo J.L."/>
            <person name="Reis V.M."/>
            <person name="James E.K."/>
            <person name="Reis F.B.Jr."/>
            <person name="Rouws L.F."/>
            <person name="Passos S.R."/>
            <person name="Gois S.R."/>
        </authorList>
    </citation>
    <scope>NUCLEOTIDE SEQUENCE [LARGE SCALE GENOMIC DNA]</scope>
    <source>
        <strain evidence="2 3">BR10423</strain>
    </source>
</reference>
<dbReference type="RefSeq" id="WP_062368454.1">
    <property type="nucleotide sequence ID" value="NZ_LNCD01000003.1"/>
</dbReference>
<dbReference type="Pfam" id="PF05016">
    <property type="entry name" value="ParE_toxin"/>
    <property type="match status" value="1"/>
</dbReference>
<dbReference type="Proteomes" id="UP000068164">
    <property type="component" value="Unassembled WGS sequence"/>
</dbReference>
<gene>
    <name evidence="2" type="ORF">AS026_27635</name>
</gene>
<evidence type="ECO:0000256" key="1">
    <source>
        <dbReference type="ARBA" id="ARBA00022649"/>
    </source>
</evidence>
<evidence type="ECO:0000313" key="2">
    <source>
        <dbReference type="EMBL" id="KWV60067.1"/>
    </source>
</evidence>
<dbReference type="OrthoDB" id="9814952at2"/>
<keyword evidence="3" id="KW-1185">Reference proteome</keyword>
<keyword evidence="1" id="KW-1277">Toxin-antitoxin system</keyword>
<dbReference type="EMBL" id="LNCD01000003">
    <property type="protein sequence ID" value="KWV60067.1"/>
    <property type="molecule type" value="Genomic_DNA"/>
</dbReference>
<comment type="caution">
    <text evidence="2">The sequence shown here is derived from an EMBL/GenBank/DDBJ whole genome shotgun (WGS) entry which is preliminary data.</text>
</comment>
<evidence type="ECO:0000313" key="3">
    <source>
        <dbReference type="Proteomes" id="UP000068164"/>
    </source>
</evidence>
<dbReference type="Gene3D" id="3.30.2310.20">
    <property type="entry name" value="RelE-like"/>
    <property type="match status" value="1"/>
</dbReference>
<name>A0A120FRF8_9HYPH</name>
<organism evidence="2 3">
    <name type="scientific">Rhizobium altiplani</name>
    <dbReference type="NCBI Taxonomy" id="1864509"/>
    <lineage>
        <taxon>Bacteria</taxon>
        <taxon>Pseudomonadati</taxon>
        <taxon>Pseudomonadota</taxon>
        <taxon>Alphaproteobacteria</taxon>
        <taxon>Hyphomicrobiales</taxon>
        <taxon>Rhizobiaceae</taxon>
        <taxon>Rhizobium/Agrobacterium group</taxon>
        <taxon>Rhizobium</taxon>
    </lineage>
</organism>
<accession>A0A120FRF8</accession>
<sequence>MKCRTVILSPEAQADLLSLYAWIADATSPDIALGYIDRLETYVRGFDVASERGTLHDDIRPGLRTVGFERRVTIAFTVTDEQAIILGFYYGGQNWQGIHFEH</sequence>
<proteinExistence type="predicted"/>
<dbReference type="InterPro" id="IPR035093">
    <property type="entry name" value="RelE/ParE_toxin_dom_sf"/>
</dbReference>